<organism evidence="1 2">
    <name type="scientific">Chitinophaga skermanii</name>
    <dbReference type="NCBI Taxonomy" id="331697"/>
    <lineage>
        <taxon>Bacteria</taxon>
        <taxon>Pseudomonadati</taxon>
        <taxon>Bacteroidota</taxon>
        <taxon>Chitinophagia</taxon>
        <taxon>Chitinophagales</taxon>
        <taxon>Chitinophagaceae</taxon>
        <taxon>Chitinophaga</taxon>
    </lineage>
</organism>
<dbReference type="EMBL" id="QLLL01000005">
    <property type="protein sequence ID" value="RAJ04073.1"/>
    <property type="molecule type" value="Genomic_DNA"/>
</dbReference>
<evidence type="ECO:0000313" key="2">
    <source>
        <dbReference type="Proteomes" id="UP000249547"/>
    </source>
</evidence>
<evidence type="ECO:0000313" key="1">
    <source>
        <dbReference type="EMBL" id="RAJ04073.1"/>
    </source>
</evidence>
<keyword evidence="2" id="KW-1185">Reference proteome</keyword>
<accession>A0A327QL59</accession>
<protein>
    <submittedName>
        <fullName evidence="1">Uncharacterized protein</fullName>
    </submittedName>
</protein>
<reference evidence="1 2" key="1">
    <citation type="submission" date="2018-06" db="EMBL/GenBank/DDBJ databases">
        <title>Genomic Encyclopedia of Archaeal and Bacterial Type Strains, Phase II (KMG-II): from individual species to whole genera.</title>
        <authorList>
            <person name="Goeker M."/>
        </authorList>
    </citation>
    <scope>NUCLEOTIDE SEQUENCE [LARGE SCALE GENOMIC DNA]</scope>
    <source>
        <strain evidence="1 2">DSM 23857</strain>
    </source>
</reference>
<dbReference type="OrthoDB" id="673811at2"/>
<dbReference type="RefSeq" id="WP_111598385.1">
    <property type="nucleotide sequence ID" value="NZ_QLLL01000005.1"/>
</dbReference>
<dbReference type="AlphaFoldDB" id="A0A327QL59"/>
<comment type="caution">
    <text evidence="1">The sequence shown here is derived from an EMBL/GenBank/DDBJ whole genome shotgun (WGS) entry which is preliminary data.</text>
</comment>
<sequence>MSNIHDIPVEFIKENLEKLASEFQYITIKYEFNESINTHIVELTPIYEYYNNKELDNAWIPISLEFKGRYELEDIAFISSDSSLKVTNPQLEWNKIAEYTILDFHFSEKVSFYLDKFKATDILFPSITELVELPNFSALIKSCDTSFKVSFSKTEFNLDYQNIVNIVLSPRSDDRNSEVFIDDDFTMAA</sequence>
<proteinExistence type="predicted"/>
<gene>
    <name evidence="1" type="ORF">LX64_02950</name>
</gene>
<dbReference type="Proteomes" id="UP000249547">
    <property type="component" value="Unassembled WGS sequence"/>
</dbReference>
<name>A0A327QL59_9BACT</name>